<keyword evidence="3 6" id="KW-0812">Transmembrane</keyword>
<dbReference type="InterPro" id="IPR050250">
    <property type="entry name" value="Macrolide_Exporter_MacB"/>
</dbReference>
<dbReference type="Pfam" id="PF12704">
    <property type="entry name" value="MacB_PCD"/>
    <property type="match status" value="2"/>
</dbReference>
<evidence type="ECO:0000259" key="7">
    <source>
        <dbReference type="Pfam" id="PF02687"/>
    </source>
</evidence>
<dbReference type="PROSITE" id="PS51257">
    <property type="entry name" value="PROKAR_LIPOPROTEIN"/>
    <property type="match status" value="1"/>
</dbReference>
<sequence length="791" mass="88213">MLRNYIKIAWRSLLKNKITTTVSLFGLILGVACFMLLGTYILNELRYDRFNEKADRIVYVNYNYKSPSDKEATHTNLTPTAVVPVAKRMFSEVENAVRIYSYNRELQVGTKNFTEKNMVLADEALFDIFSFHFIAGNADNALDNPFDMVITQTTAQKYFGKSEVVGNTILVNEQPYNITGVIEDHPLYSTLQFDIVGSYSSSARATNERWNSANDQSFLLLKSPDKLAAVQEQYNAYIKEEFRSDFEQGYETWLDFVPLSELHLTDTASGNIKTYLYILGAIALLLLIISCVNFTNLMTAKSSDRLREIGVRKVFGAKRQSLIFQFITEAAIVCFIAITSAVALAYLLIPVFNAVTGLNIGVSSWNFTYFSLTITILFLATTLLSGSWPALVLSKFKPVDALQKRGASLGGSASLRKFLIIFQFTISIAFIIATLVAREQLQYIRETDTGFDRSQVVILDVSNIKAEKIEALKAELMRGQHIENVTASASSPVDIRGGYSLQVDGKMNGNAMSVTAAPVDKDFIKTLDLTLLEGQNFNETDKKQVQLVDNERTYAFMLNEKAVAQLGLKAKEAIGQKVNLNGRHGTIKGVLKDFNFASLHEAITPVVLFTEYDLFDKLLIKTAGNTSESLTAINTIWKSFYPNRSFEYHFLDDEYNELYKTEQRTTTILNILSSLTILVSCLGLFGLAVFAAAQRKKEIGIRKVLGASIPQLTALLSLHFLKLVLIALLLAAPLAWYATSIWLQDFAYKITMPYELYLFSGIAAVAIAGLTVSFQAIKAAIANPVKSLRTE</sequence>
<proteinExistence type="predicted"/>
<feature type="transmembrane region" description="Helical" evidence="6">
    <location>
        <begin position="714"/>
        <end position="736"/>
    </location>
</feature>
<dbReference type="InterPro" id="IPR025857">
    <property type="entry name" value="MacB_PCD"/>
</dbReference>
<feature type="transmembrane region" description="Helical" evidence="6">
    <location>
        <begin position="21"/>
        <end position="42"/>
    </location>
</feature>
<dbReference type="PANTHER" id="PTHR30572:SF18">
    <property type="entry name" value="ABC-TYPE MACROLIDE FAMILY EXPORT SYSTEM PERMEASE COMPONENT 2"/>
    <property type="match status" value="1"/>
</dbReference>
<dbReference type="GO" id="GO:0022857">
    <property type="term" value="F:transmembrane transporter activity"/>
    <property type="evidence" value="ECO:0007669"/>
    <property type="project" value="TreeGrafter"/>
</dbReference>
<evidence type="ECO:0000256" key="6">
    <source>
        <dbReference type="SAM" id="Phobius"/>
    </source>
</evidence>
<dbReference type="Pfam" id="PF02687">
    <property type="entry name" value="FtsX"/>
    <property type="match status" value="2"/>
</dbReference>
<evidence type="ECO:0000313" key="10">
    <source>
        <dbReference type="Proteomes" id="UP000290608"/>
    </source>
</evidence>
<evidence type="ECO:0000256" key="3">
    <source>
        <dbReference type="ARBA" id="ARBA00022692"/>
    </source>
</evidence>
<keyword evidence="4 6" id="KW-1133">Transmembrane helix</keyword>
<evidence type="ECO:0000313" key="9">
    <source>
        <dbReference type="EMBL" id="RXG31963.1"/>
    </source>
</evidence>
<organism evidence="9 10">
    <name type="scientific">Leeuwenhoekiella marinoflava</name>
    <dbReference type="NCBI Taxonomy" id="988"/>
    <lineage>
        <taxon>Bacteria</taxon>
        <taxon>Pseudomonadati</taxon>
        <taxon>Bacteroidota</taxon>
        <taxon>Flavobacteriia</taxon>
        <taxon>Flavobacteriales</taxon>
        <taxon>Flavobacteriaceae</taxon>
        <taxon>Leeuwenhoekiella</taxon>
    </lineage>
</organism>
<dbReference type="GO" id="GO:0005886">
    <property type="term" value="C:plasma membrane"/>
    <property type="evidence" value="ECO:0007669"/>
    <property type="project" value="UniProtKB-SubCell"/>
</dbReference>
<feature type="transmembrane region" description="Helical" evidence="6">
    <location>
        <begin position="671"/>
        <end position="693"/>
    </location>
</feature>
<feature type="transmembrane region" description="Helical" evidence="6">
    <location>
        <begin position="369"/>
        <end position="394"/>
    </location>
</feature>
<evidence type="ECO:0000256" key="4">
    <source>
        <dbReference type="ARBA" id="ARBA00022989"/>
    </source>
</evidence>
<dbReference type="InterPro" id="IPR003838">
    <property type="entry name" value="ABC3_permease_C"/>
</dbReference>
<comment type="subcellular location">
    <subcellularLocation>
        <location evidence="1">Cell membrane</location>
        <topology evidence="1">Multi-pass membrane protein</topology>
    </subcellularLocation>
</comment>
<protein>
    <submittedName>
        <fullName evidence="9">Putative ABC transport system permease protein</fullName>
    </submittedName>
</protein>
<evidence type="ECO:0000259" key="8">
    <source>
        <dbReference type="Pfam" id="PF12704"/>
    </source>
</evidence>
<keyword evidence="2" id="KW-1003">Cell membrane</keyword>
<feature type="domain" description="ABC3 transporter permease C-terminal" evidence="7">
    <location>
        <begin position="281"/>
        <end position="385"/>
    </location>
</feature>
<dbReference type="Proteomes" id="UP000290608">
    <property type="component" value="Unassembled WGS sequence"/>
</dbReference>
<feature type="transmembrane region" description="Helical" evidence="6">
    <location>
        <begin position="275"/>
        <end position="297"/>
    </location>
</feature>
<evidence type="ECO:0000256" key="1">
    <source>
        <dbReference type="ARBA" id="ARBA00004651"/>
    </source>
</evidence>
<dbReference type="RefSeq" id="WP_073098443.1">
    <property type="nucleotide sequence ID" value="NZ_QOVL01000005.1"/>
</dbReference>
<feature type="transmembrane region" description="Helical" evidence="6">
    <location>
        <begin position="415"/>
        <end position="437"/>
    </location>
</feature>
<accession>A0A4Q0PND7</accession>
<feature type="domain" description="ABC3 transporter permease C-terminal" evidence="7">
    <location>
        <begin position="671"/>
        <end position="784"/>
    </location>
</feature>
<dbReference type="AlphaFoldDB" id="A0A4Q0PND7"/>
<name>A0A4Q0PND7_9FLAO</name>
<comment type="caution">
    <text evidence="9">The sequence shown here is derived from an EMBL/GenBank/DDBJ whole genome shotgun (WGS) entry which is preliminary data.</text>
</comment>
<evidence type="ECO:0000256" key="2">
    <source>
        <dbReference type="ARBA" id="ARBA00022475"/>
    </source>
</evidence>
<evidence type="ECO:0000256" key="5">
    <source>
        <dbReference type="ARBA" id="ARBA00023136"/>
    </source>
</evidence>
<dbReference type="PANTHER" id="PTHR30572">
    <property type="entry name" value="MEMBRANE COMPONENT OF TRANSPORTER-RELATED"/>
    <property type="match status" value="1"/>
</dbReference>
<feature type="domain" description="MacB-like periplasmic core" evidence="8">
    <location>
        <begin position="20"/>
        <end position="234"/>
    </location>
</feature>
<dbReference type="EMBL" id="QOVL01000005">
    <property type="protein sequence ID" value="RXG31963.1"/>
    <property type="molecule type" value="Genomic_DNA"/>
</dbReference>
<feature type="domain" description="MacB-like periplasmic core" evidence="8">
    <location>
        <begin position="424"/>
        <end position="605"/>
    </location>
</feature>
<keyword evidence="5 6" id="KW-0472">Membrane</keyword>
<dbReference type="STRING" id="1122159.SAMN02745246_01322"/>
<feature type="transmembrane region" description="Helical" evidence="6">
    <location>
        <begin position="756"/>
        <end position="777"/>
    </location>
</feature>
<reference evidence="9 10" key="1">
    <citation type="submission" date="2018-07" db="EMBL/GenBank/DDBJ databases">
        <title>Leeuwenhoekiella genomics.</title>
        <authorList>
            <person name="Tahon G."/>
            <person name="Willems A."/>
        </authorList>
    </citation>
    <scope>NUCLEOTIDE SEQUENCE [LARGE SCALE GENOMIC DNA]</scope>
    <source>
        <strain evidence="9 10">LMG 1345</strain>
    </source>
</reference>
<feature type="transmembrane region" description="Helical" evidence="6">
    <location>
        <begin position="322"/>
        <end position="349"/>
    </location>
</feature>
<gene>
    <name evidence="9" type="ORF">DSL99_1265</name>
</gene>